<dbReference type="AlphaFoldDB" id="A0AAD7A2A2"/>
<evidence type="ECO:0000256" key="1">
    <source>
        <dbReference type="SAM" id="MobiDB-lite"/>
    </source>
</evidence>
<reference evidence="2" key="1">
    <citation type="submission" date="2023-03" db="EMBL/GenBank/DDBJ databases">
        <title>Massive genome expansion in bonnet fungi (Mycena s.s.) driven by repeated elements and novel gene families across ecological guilds.</title>
        <authorList>
            <consortium name="Lawrence Berkeley National Laboratory"/>
            <person name="Harder C.B."/>
            <person name="Miyauchi S."/>
            <person name="Viragh M."/>
            <person name="Kuo A."/>
            <person name="Thoen E."/>
            <person name="Andreopoulos B."/>
            <person name="Lu D."/>
            <person name="Skrede I."/>
            <person name="Drula E."/>
            <person name="Henrissat B."/>
            <person name="Morin E."/>
            <person name="Kohler A."/>
            <person name="Barry K."/>
            <person name="LaButti K."/>
            <person name="Morin E."/>
            <person name="Salamov A."/>
            <person name="Lipzen A."/>
            <person name="Mereny Z."/>
            <person name="Hegedus B."/>
            <person name="Baldrian P."/>
            <person name="Stursova M."/>
            <person name="Weitz H."/>
            <person name="Taylor A."/>
            <person name="Grigoriev I.V."/>
            <person name="Nagy L.G."/>
            <person name="Martin F."/>
            <person name="Kauserud H."/>
        </authorList>
    </citation>
    <scope>NUCLEOTIDE SEQUENCE</scope>
    <source>
        <strain evidence="2">CBHHK002</strain>
    </source>
</reference>
<comment type="caution">
    <text evidence="2">The sequence shown here is derived from an EMBL/GenBank/DDBJ whole genome shotgun (WGS) entry which is preliminary data.</text>
</comment>
<sequence>MPPRAAARSRKPNARPTRSRRGVESPDHSPARATCSQSKHDKSSSKGAPKPAPKAPKAPKPKTASQRKHEHSVPPVELAAAVESEDEDDTEAQEDDEPDELGEEDKEHGERAKSVPEDEERDKSPSRGEKLAEQPSEQPVEEDCPGGAQSLPVPPLQTAVPPPPPKKPVEEGEKSPSPPPKAPMEEEHPNGSPGPLPVLPPQTSVPLPQTSVPPPPPKKSVEEGEKSPAPPPKAPVEACPNGSPGPLPVPPLPPKKPVEGEKSPTLPPQMPVEEERTTGLPDLPPVPPPPPKKPVKEGEESPAPPPKAPAEKPVPPPPPKKIAEEDGADNSDEDPLDLENGSDNDDVGAAELDRGKAAAIANTLQLRRKQRKGARGAVAKALEAWLVDAAAKAAELSTAHGVPLEDVKAMMGSSGKSKKKRGYDEFKAKIWRRTAELNEGKPPGERLDMHQVKAIIRDEPVGAWTEDELKALKADFIAFDEQRESGKRITKRAAAQDVTFTCDKIFEEMQSLEQRTGARSFFVIAGASVNDTITPGLYCNSATGQFVPEILKMPTTALPLTFQRWASLDKAVKPKGQN</sequence>
<feature type="compositionally biased region" description="Basic residues" evidence="1">
    <location>
        <begin position="57"/>
        <end position="70"/>
    </location>
</feature>
<feature type="compositionally biased region" description="Basic and acidic residues" evidence="1">
    <location>
        <begin position="105"/>
        <end position="132"/>
    </location>
</feature>
<keyword evidence="3" id="KW-1185">Reference proteome</keyword>
<feature type="compositionally biased region" description="Basic residues" evidence="1">
    <location>
        <begin position="7"/>
        <end position="20"/>
    </location>
</feature>
<evidence type="ECO:0000313" key="2">
    <source>
        <dbReference type="EMBL" id="KAJ7348103.1"/>
    </source>
</evidence>
<feature type="compositionally biased region" description="Basic and acidic residues" evidence="1">
    <location>
        <begin position="21"/>
        <end position="30"/>
    </location>
</feature>
<name>A0AAD7A2A2_9AGAR</name>
<feature type="compositionally biased region" description="Acidic residues" evidence="1">
    <location>
        <begin position="325"/>
        <end position="348"/>
    </location>
</feature>
<gene>
    <name evidence="2" type="ORF">DFH08DRAFT_960454</name>
</gene>
<feature type="compositionally biased region" description="Pro residues" evidence="1">
    <location>
        <begin position="243"/>
        <end position="255"/>
    </location>
</feature>
<evidence type="ECO:0000313" key="3">
    <source>
        <dbReference type="Proteomes" id="UP001218218"/>
    </source>
</evidence>
<proteinExistence type="predicted"/>
<feature type="region of interest" description="Disordered" evidence="1">
    <location>
        <begin position="1"/>
        <end position="351"/>
    </location>
</feature>
<accession>A0AAD7A2A2</accession>
<feature type="compositionally biased region" description="Pro residues" evidence="1">
    <location>
        <begin position="302"/>
        <end position="320"/>
    </location>
</feature>
<dbReference type="EMBL" id="JARIHO010000018">
    <property type="protein sequence ID" value="KAJ7348103.1"/>
    <property type="molecule type" value="Genomic_DNA"/>
</dbReference>
<feature type="compositionally biased region" description="Acidic residues" evidence="1">
    <location>
        <begin position="83"/>
        <end position="104"/>
    </location>
</feature>
<dbReference type="Proteomes" id="UP001218218">
    <property type="component" value="Unassembled WGS sequence"/>
</dbReference>
<feature type="compositionally biased region" description="Pro residues" evidence="1">
    <location>
        <begin position="282"/>
        <end position="292"/>
    </location>
</feature>
<protein>
    <submittedName>
        <fullName evidence="2">Uncharacterized protein</fullName>
    </submittedName>
</protein>
<organism evidence="2 3">
    <name type="scientific">Mycena albidolilacea</name>
    <dbReference type="NCBI Taxonomy" id="1033008"/>
    <lineage>
        <taxon>Eukaryota</taxon>
        <taxon>Fungi</taxon>
        <taxon>Dikarya</taxon>
        <taxon>Basidiomycota</taxon>
        <taxon>Agaricomycotina</taxon>
        <taxon>Agaricomycetes</taxon>
        <taxon>Agaricomycetidae</taxon>
        <taxon>Agaricales</taxon>
        <taxon>Marasmiineae</taxon>
        <taxon>Mycenaceae</taxon>
        <taxon>Mycena</taxon>
    </lineage>
</organism>
<feature type="compositionally biased region" description="Pro residues" evidence="1">
    <location>
        <begin position="152"/>
        <end position="166"/>
    </location>
</feature>